<dbReference type="GO" id="GO:0004483">
    <property type="term" value="F:methyltransferase cap1 activity"/>
    <property type="evidence" value="ECO:0007669"/>
    <property type="project" value="UniProtKB-ARBA"/>
</dbReference>
<feature type="compositionally biased region" description="Basic residues" evidence="16">
    <location>
        <begin position="1"/>
        <end position="11"/>
    </location>
</feature>
<dbReference type="GO" id="GO:0005737">
    <property type="term" value="C:cytoplasm"/>
    <property type="evidence" value="ECO:0007669"/>
    <property type="project" value="UniProtKB-SubCell"/>
</dbReference>
<dbReference type="Pfam" id="PF01728">
    <property type="entry name" value="FtsJ"/>
    <property type="match status" value="1"/>
</dbReference>
<comment type="subcellular location">
    <subcellularLocation>
        <location evidence="2">Cytoplasm</location>
    </subcellularLocation>
    <subcellularLocation>
        <location evidence="1">Nucleus</location>
    </subcellularLocation>
</comment>
<dbReference type="AlphaFoldDB" id="A0A914AJQ3"/>
<dbReference type="EC" id="2.1.1.296" evidence="3"/>
<keyword evidence="7" id="KW-0507">mRNA processing</keyword>
<evidence type="ECO:0000256" key="3">
    <source>
        <dbReference type="ARBA" id="ARBA00012770"/>
    </source>
</evidence>
<evidence type="ECO:0000256" key="1">
    <source>
        <dbReference type="ARBA" id="ARBA00004123"/>
    </source>
</evidence>
<dbReference type="FunFam" id="3.40.50.12760:FF:000002">
    <property type="entry name" value="Cap methyltransferase 2"/>
    <property type="match status" value="1"/>
</dbReference>
<feature type="binding site" evidence="15">
    <location>
        <position position="265"/>
    </location>
    <ligand>
        <name>S-adenosyl-L-methionine</name>
        <dbReference type="ChEBI" id="CHEBI:59789"/>
    </ligand>
</feature>
<comment type="catalytic activity">
    <reaction evidence="11">
        <text>a 5'-end (N(7)-methyl 5'-triphosphoguanosine)-(2'-O-methyl-ribonucleoside)-(ribonucleotide) in mRNA + S-adenosyl-L-methionine = a 5'-end (N(7)-methyl 5'-triphosphoguanosine)-(2'-O-methyl-ribonucleoside)-(2'-O-methyl-ribonucleotide) in mRNA + S-adenosyl-L-homocysteine + H(+)</text>
        <dbReference type="Rhea" id="RHEA:67024"/>
        <dbReference type="Rhea" id="RHEA-COMP:17169"/>
        <dbReference type="Rhea" id="RHEA-COMP:17170"/>
        <dbReference type="ChEBI" id="CHEBI:15378"/>
        <dbReference type="ChEBI" id="CHEBI:57856"/>
        <dbReference type="ChEBI" id="CHEBI:59789"/>
        <dbReference type="ChEBI" id="CHEBI:167612"/>
        <dbReference type="ChEBI" id="CHEBI:167614"/>
        <dbReference type="EC" id="2.1.1.296"/>
    </reaction>
</comment>
<keyword evidence="8 15" id="KW-0808">Transferase</keyword>
<keyword evidence="9 15" id="KW-0949">S-adenosyl-L-methionine</keyword>
<evidence type="ECO:0000313" key="18">
    <source>
        <dbReference type="EnsemblMetazoa" id="XP_038063786.1"/>
    </source>
</evidence>
<dbReference type="InterPro" id="IPR050851">
    <property type="entry name" value="mRNA_Cap_2O-Ribose_MeTrfase"/>
</dbReference>
<dbReference type="EnsemblMetazoa" id="XM_038207858.1">
    <property type="protein sequence ID" value="XP_038063786.1"/>
    <property type="gene ID" value="LOC119734367"/>
</dbReference>
<evidence type="ECO:0000256" key="15">
    <source>
        <dbReference type="PROSITE-ProRule" id="PRU00946"/>
    </source>
</evidence>
<evidence type="ECO:0000256" key="7">
    <source>
        <dbReference type="ARBA" id="ARBA00022664"/>
    </source>
</evidence>
<feature type="binding site" evidence="15">
    <location>
        <position position="175"/>
    </location>
    <ligand>
        <name>S-adenosyl-L-methionine</name>
        <dbReference type="ChEBI" id="CHEBI:59789"/>
    </ligand>
</feature>
<keyword evidence="5" id="KW-0963">Cytoplasm</keyword>
<dbReference type="InterPro" id="IPR029063">
    <property type="entry name" value="SAM-dependent_MTases_sf"/>
</dbReference>
<evidence type="ECO:0000256" key="12">
    <source>
        <dbReference type="ARBA" id="ARBA00075600"/>
    </source>
</evidence>
<reference evidence="18" key="1">
    <citation type="submission" date="2022-11" db="UniProtKB">
        <authorList>
            <consortium name="EnsemblMetazoa"/>
        </authorList>
    </citation>
    <scope>IDENTIFICATION</scope>
</reference>
<keyword evidence="19" id="KW-1185">Reference proteome</keyword>
<keyword evidence="10" id="KW-0539">Nucleus</keyword>
<dbReference type="Gene3D" id="3.40.50.12760">
    <property type="match status" value="2"/>
</dbReference>
<dbReference type="OMA" id="INCQNDP"/>
<evidence type="ECO:0000256" key="10">
    <source>
        <dbReference type="ARBA" id="ARBA00023242"/>
    </source>
</evidence>
<dbReference type="RefSeq" id="XP_038063786.1">
    <property type="nucleotide sequence ID" value="XM_038207858.1"/>
</dbReference>
<name>A0A914AJQ3_PATMI</name>
<sequence length="868" mass="97394">MPRSGSKKKWKSSNINRQDSADNPKQFQSGSTCSKSTPVHNQKVLTEVRALFEKKFAFVRPSEGQEWKLPPAESLFSEAVVKDWDPELNHYKAELNELKCQLSDKDIQQWHQHTSFTHRSALVMSHLRNNYWVELCTQAWCKFFEIVSSYDVIKPGLAREEGACLKSVHLCEAPGAFVTSLNHYLKSSGILRHGAWNWLATTLNPYYEGNSTDAMIADDRFILQTQEHWFFGEDNTGDLMNAENLKSLKQRVEDTMGNVQLMTADGSINCQNDPAEQEVVVSQLHYCEVVTAMALLADGGSFILKMFTMFEHQTACLMYLLNCSFREVHVFKPATSKAGNSEVYVVCLGFIGQQSLEEYMPSLLSHFGPAECPNAMFPISSIPTSFLVQLRACAATFKDYQMATISENIWLYTHMSEQERHRLTKVREACRTTYVERYAIKSIRKADKICSDASKGQNIRAVGMFTKTARKRLHGTFTERQQLDHSHWLQRLNADYQQLAVATWGSEVMTQILQNNRELMPSEVASWDVVVGKRLTSIQSSSFCTAEVLDDWNLACAHAQTGCDAKEDLDKCSIYDQTIVDVMGTDLAKLQKISRSDGTINSLCLLTRKGKEDSFLQLLTKSGGWSLRNCLVTTTTADVSVTLEERRLTSEHSCHESMSKTTSSLGIPHLGDQNIIKKCSVLLQHDKVPVVYSDCGLGGKVSASSCKLSPHQLGTRLQSLVSVTLAMHALHIGGTLIIRVPEILTRFSAGLLYVIHKVFLQITLIAVVDNGTSSSVAIIAQGFVGAHPLLIQHLWKVYSSILEYQNNQETDVLTFVPQSQLCVKEFNNGLTEFSENFLKAQTSFLVQTELTAQLDNEQMEGNTPEQTR</sequence>
<dbReference type="GO" id="GO:0120550">
    <property type="term" value="F:methyltransferase cap2 activity"/>
    <property type="evidence" value="ECO:0007669"/>
    <property type="project" value="UniProtKB-EC"/>
</dbReference>
<proteinExistence type="predicted"/>
<evidence type="ECO:0000256" key="8">
    <source>
        <dbReference type="ARBA" id="ARBA00022679"/>
    </source>
</evidence>
<dbReference type="Proteomes" id="UP000887568">
    <property type="component" value="Unplaced"/>
</dbReference>
<dbReference type="GO" id="GO:0005634">
    <property type="term" value="C:nucleus"/>
    <property type="evidence" value="ECO:0007669"/>
    <property type="project" value="UniProtKB-SubCell"/>
</dbReference>
<dbReference type="SUPFAM" id="SSF53335">
    <property type="entry name" value="S-adenosyl-L-methionine-dependent methyltransferases"/>
    <property type="match status" value="1"/>
</dbReference>
<dbReference type="InterPro" id="IPR002877">
    <property type="entry name" value="RNA_MeTrfase_FtsJ_dom"/>
</dbReference>
<feature type="compositionally biased region" description="Polar residues" evidence="16">
    <location>
        <begin position="12"/>
        <end position="39"/>
    </location>
</feature>
<dbReference type="PROSITE" id="PS51614">
    <property type="entry name" value="SAM_MT_ADRIFT"/>
    <property type="match status" value="1"/>
</dbReference>
<dbReference type="GeneID" id="119734367"/>
<feature type="domain" description="Adrift-type SAM-dependent 2'-O-MTase" evidence="17">
    <location>
        <begin position="134"/>
        <end position="352"/>
    </location>
</feature>
<evidence type="ECO:0000256" key="4">
    <source>
        <dbReference type="ARBA" id="ARBA00021134"/>
    </source>
</evidence>
<feature type="region of interest" description="Disordered" evidence="16">
    <location>
        <begin position="1"/>
        <end position="39"/>
    </location>
</feature>
<evidence type="ECO:0000256" key="16">
    <source>
        <dbReference type="SAM" id="MobiDB-lite"/>
    </source>
</evidence>
<evidence type="ECO:0000256" key="5">
    <source>
        <dbReference type="ARBA" id="ARBA00022490"/>
    </source>
</evidence>
<evidence type="ECO:0000256" key="2">
    <source>
        <dbReference type="ARBA" id="ARBA00004496"/>
    </source>
</evidence>
<dbReference type="GO" id="GO:0032259">
    <property type="term" value="P:methylation"/>
    <property type="evidence" value="ECO:0007669"/>
    <property type="project" value="UniProtKB-KW"/>
</dbReference>
<protein>
    <recommendedName>
        <fullName evidence="4">Cap-specific mRNA (nucleoside-2'-O-)-methyltransferase 2</fullName>
        <ecNumber evidence="3">2.1.1.296</ecNumber>
    </recommendedName>
    <alternativeName>
        <fullName evidence="14">Cap methyltransferase 2</fullName>
    </alternativeName>
    <alternativeName>
        <fullName evidence="12">Cap2 2'O-ribose methyltransferase 2</fullName>
    </alternativeName>
    <alternativeName>
        <fullName evidence="13">FtsJ methyltransferase domain-containing protein 1</fullName>
    </alternativeName>
</protein>
<dbReference type="InterPro" id="IPR025807">
    <property type="entry name" value="Adrift-typ_MeTrfase"/>
</dbReference>
<dbReference type="PANTHER" id="PTHR16121">
    <property type="entry name" value="CAP-SPECIFIC MRNA (NUCLEOSIDE-2'-O-)-METHYLTRANSFERASE 1-RELATED"/>
    <property type="match status" value="1"/>
</dbReference>
<dbReference type="PANTHER" id="PTHR16121:SF2">
    <property type="entry name" value="CAP-SPECIFIC MRNA (NUCLEOSIDE-2'-O-)-METHYLTRANSFERASE 2"/>
    <property type="match status" value="1"/>
</dbReference>
<feature type="active site" description="Proton acceptor" evidence="15">
    <location>
        <position position="305"/>
    </location>
</feature>
<keyword evidence="6 15" id="KW-0489">Methyltransferase</keyword>
<evidence type="ECO:0000256" key="9">
    <source>
        <dbReference type="ARBA" id="ARBA00022691"/>
    </source>
</evidence>
<evidence type="ECO:0000256" key="13">
    <source>
        <dbReference type="ARBA" id="ARBA00078839"/>
    </source>
</evidence>
<feature type="binding site" evidence="15">
    <location>
        <position position="196"/>
    </location>
    <ligand>
        <name>S-adenosyl-L-methionine</name>
        <dbReference type="ChEBI" id="CHEBI:59789"/>
    </ligand>
</feature>
<evidence type="ECO:0000256" key="6">
    <source>
        <dbReference type="ARBA" id="ARBA00022603"/>
    </source>
</evidence>
<organism evidence="18 19">
    <name type="scientific">Patiria miniata</name>
    <name type="common">Bat star</name>
    <name type="synonym">Asterina miniata</name>
    <dbReference type="NCBI Taxonomy" id="46514"/>
    <lineage>
        <taxon>Eukaryota</taxon>
        <taxon>Metazoa</taxon>
        <taxon>Echinodermata</taxon>
        <taxon>Eleutherozoa</taxon>
        <taxon>Asterozoa</taxon>
        <taxon>Asteroidea</taxon>
        <taxon>Valvatacea</taxon>
        <taxon>Valvatida</taxon>
        <taxon>Asterinidae</taxon>
        <taxon>Patiria</taxon>
    </lineage>
</organism>
<evidence type="ECO:0000256" key="14">
    <source>
        <dbReference type="ARBA" id="ARBA00081266"/>
    </source>
</evidence>
<evidence type="ECO:0000313" key="19">
    <source>
        <dbReference type="Proteomes" id="UP000887568"/>
    </source>
</evidence>
<dbReference type="GO" id="GO:0006370">
    <property type="term" value="P:7-methylguanosine mRNA capping"/>
    <property type="evidence" value="ECO:0007669"/>
    <property type="project" value="TreeGrafter"/>
</dbReference>
<evidence type="ECO:0000259" key="17">
    <source>
        <dbReference type="PROSITE" id="PS51614"/>
    </source>
</evidence>
<dbReference type="OrthoDB" id="429597at2759"/>
<accession>A0A914AJQ3</accession>
<evidence type="ECO:0000256" key="11">
    <source>
        <dbReference type="ARBA" id="ARBA00049477"/>
    </source>
</evidence>